<dbReference type="AlphaFoldDB" id="E3JZ69"/>
<protein>
    <submittedName>
        <fullName evidence="2">Uncharacterized protein</fullName>
    </submittedName>
</protein>
<dbReference type="RefSeq" id="XP_003321763.1">
    <property type="nucleotide sequence ID" value="XM_003321715.2"/>
</dbReference>
<dbReference type="VEuPathDB" id="FungiDB:PGTG_03300"/>
<feature type="region of interest" description="Disordered" evidence="1">
    <location>
        <begin position="1"/>
        <end position="21"/>
    </location>
</feature>
<dbReference type="HOGENOM" id="CLU_1355240_0_0_1"/>
<evidence type="ECO:0000256" key="1">
    <source>
        <dbReference type="SAM" id="MobiDB-lite"/>
    </source>
</evidence>
<accession>E3JZ69</accession>
<reference key="1">
    <citation type="submission" date="2007-01" db="EMBL/GenBank/DDBJ databases">
        <title>The Genome Sequence of Puccinia graminis f. sp. tritici Strain CRL 75-36-700-3.</title>
        <authorList>
            <consortium name="The Broad Institute Genome Sequencing Platform"/>
            <person name="Birren B."/>
            <person name="Lander E."/>
            <person name="Galagan J."/>
            <person name="Nusbaum C."/>
            <person name="Devon K."/>
            <person name="Cuomo C."/>
            <person name="Jaffe D."/>
            <person name="Butler J."/>
            <person name="Alvarez P."/>
            <person name="Gnerre S."/>
            <person name="Grabherr M."/>
            <person name="Mauceli E."/>
            <person name="Brockman W."/>
            <person name="Young S."/>
            <person name="LaButti K."/>
            <person name="Sykes S."/>
            <person name="DeCaprio D."/>
            <person name="Crawford M."/>
            <person name="Koehrsen M."/>
            <person name="Engels R."/>
            <person name="Montgomery P."/>
            <person name="Pearson M."/>
            <person name="Howarth C."/>
            <person name="Larson L."/>
            <person name="White J."/>
            <person name="Zeng Q."/>
            <person name="Kodira C."/>
            <person name="Yandava C."/>
            <person name="Alvarado L."/>
            <person name="O'Leary S."/>
            <person name="Szabo L."/>
            <person name="Dean R."/>
            <person name="Schein J."/>
        </authorList>
    </citation>
    <scope>NUCLEOTIDE SEQUENCE</scope>
    <source>
        <strain>CRL 75-36-700-3</strain>
    </source>
</reference>
<organism evidence="2 3">
    <name type="scientific">Puccinia graminis f. sp. tritici (strain CRL 75-36-700-3 / race SCCL)</name>
    <name type="common">Black stem rust fungus</name>
    <dbReference type="NCBI Taxonomy" id="418459"/>
    <lineage>
        <taxon>Eukaryota</taxon>
        <taxon>Fungi</taxon>
        <taxon>Dikarya</taxon>
        <taxon>Basidiomycota</taxon>
        <taxon>Pucciniomycotina</taxon>
        <taxon>Pucciniomycetes</taxon>
        <taxon>Pucciniales</taxon>
        <taxon>Pucciniaceae</taxon>
        <taxon>Puccinia</taxon>
    </lineage>
</organism>
<dbReference type="EMBL" id="DS178267">
    <property type="protein sequence ID" value="EFP77344.1"/>
    <property type="molecule type" value="Genomic_DNA"/>
</dbReference>
<evidence type="ECO:0000313" key="3">
    <source>
        <dbReference type="Proteomes" id="UP000008783"/>
    </source>
</evidence>
<dbReference type="InParanoid" id="E3JZ69"/>
<name>E3JZ69_PUCGT</name>
<proteinExistence type="predicted"/>
<dbReference type="KEGG" id="pgr:PGTG_03300"/>
<gene>
    <name evidence="2" type="ORF">PGTG_03300</name>
</gene>
<keyword evidence="3" id="KW-1185">Reference proteome</keyword>
<sequence length="202" mass="21502">MLASENANKDQTLHQPIHGPDELNASPHSLLWAAFACEWPRHFRIAPTADRDPAGLPSGLSLERLVGSMPDSSNAQGPGSNFAAISTCEVVGQSSKLRPAKTKFSSGAAHSAVSSAALRERLSSELQGGSHTAIGENGEVEASDQTIQPIRFEADNKAKTLTVMGTETGVQGEGYYKCSWNNDKDPNANRPWCHSCTAVLDT</sequence>
<dbReference type="Proteomes" id="UP000008783">
    <property type="component" value="Unassembled WGS sequence"/>
</dbReference>
<evidence type="ECO:0000313" key="2">
    <source>
        <dbReference type="EMBL" id="EFP77344.1"/>
    </source>
</evidence>
<dbReference type="GeneID" id="10538051"/>
<reference evidence="3" key="2">
    <citation type="journal article" date="2011" name="Proc. Natl. Acad. Sci. U.S.A.">
        <title>Obligate biotrophy features unraveled by the genomic analysis of rust fungi.</title>
        <authorList>
            <person name="Duplessis S."/>
            <person name="Cuomo C.A."/>
            <person name="Lin Y.-C."/>
            <person name="Aerts A."/>
            <person name="Tisserant E."/>
            <person name="Veneault-Fourrey C."/>
            <person name="Joly D.L."/>
            <person name="Hacquard S."/>
            <person name="Amselem J."/>
            <person name="Cantarel B.L."/>
            <person name="Chiu R."/>
            <person name="Coutinho P.M."/>
            <person name="Feau N."/>
            <person name="Field M."/>
            <person name="Frey P."/>
            <person name="Gelhaye E."/>
            <person name="Goldberg J."/>
            <person name="Grabherr M.G."/>
            <person name="Kodira C.D."/>
            <person name="Kohler A."/>
            <person name="Kuees U."/>
            <person name="Lindquist E.A."/>
            <person name="Lucas S.M."/>
            <person name="Mago R."/>
            <person name="Mauceli E."/>
            <person name="Morin E."/>
            <person name="Murat C."/>
            <person name="Pangilinan J.L."/>
            <person name="Park R."/>
            <person name="Pearson M."/>
            <person name="Quesneville H."/>
            <person name="Rouhier N."/>
            <person name="Sakthikumar S."/>
            <person name="Salamov A.A."/>
            <person name="Schmutz J."/>
            <person name="Selles B."/>
            <person name="Shapiro H."/>
            <person name="Tanguay P."/>
            <person name="Tuskan G.A."/>
            <person name="Henrissat B."/>
            <person name="Van de Peer Y."/>
            <person name="Rouze P."/>
            <person name="Ellis J.G."/>
            <person name="Dodds P.N."/>
            <person name="Schein J.E."/>
            <person name="Zhong S."/>
            <person name="Hamelin R.C."/>
            <person name="Grigoriev I.V."/>
            <person name="Szabo L.J."/>
            <person name="Martin F."/>
        </authorList>
    </citation>
    <scope>NUCLEOTIDE SEQUENCE [LARGE SCALE GENOMIC DNA]</scope>
    <source>
        <strain evidence="3">CRL 75-36-700-3 / race SCCL</strain>
    </source>
</reference>